<reference evidence="4" key="1">
    <citation type="journal article" date="2014" name="Microb. Cell Fact.">
        <title>Exploiting Issatchenkia orientalis SD108 for succinic acid production.</title>
        <authorList>
            <person name="Xiao H."/>
            <person name="Shao Z."/>
            <person name="Jiang Y."/>
            <person name="Dole S."/>
            <person name="Zhao H."/>
        </authorList>
    </citation>
    <scope>NUCLEOTIDE SEQUENCE [LARGE SCALE GENOMIC DNA]</scope>
    <source>
        <strain evidence="4">SD108</strain>
    </source>
</reference>
<accession>A0A099P8A3</accession>
<dbReference type="EMBL" id="JQFK01000002">
    <property type="protein sequence ID" value="KGK40414.1"/>
    <property type="molecule type" value="Genomic_DNA"/>
</dbReference>
<dbReference type="OrthoDB" id="3997758at2759"/>
<evidence type="ECO:0000259" key="1">
    <source>
        <dbReference type="Pfam" id="PF14616"/>
    </source>
</evidence>
<protein>
    <recommendedName>
        <fullName evidence="1">Transcription regulator Rua1 C-terminal domain-containing protein</fullName>
    </recommendedName>
</protein>
<proteinExistence type="predicted"/>
<keyword evidence="5" id="KW-1185">Reference proteome</keyword>
<evidence type="ECO:0000313" key="5">
    <source>
        <dbReference type="Proteomes" id="UP000249293"/>
    </source>
</evidence>
<feature type="domain" description="Transcription regulator Rua1 C-terminal" evidence="1">
    <location>
        <begin position="488"/>
        <end position="601"/>
    </location>
</feature>
<dbReference type="EMBL" id="CP028775">
    <property type="protein sequence ID" value="AWU76317.1"/>
    <property type="molecule type" value="Genomic_DNA"/>
</dbReference>
<sequence>MDPYSKIFKRSTGELLRSARRGILEETLVKKLDTCVSSLWTAKCTDAADIPYDGALCSRGANTMFGCNVPLENCGIDNDTPKYQEDISATFVNANVIEEEFFSSSLSEVEALLASRSIALESNAKKSRSPGSISPKVLNFVASKTTSCPLITENTFPLLLSNEIHFEKTGVLDIISTPLEQPPQNFQGIDTACNFSLCGNSTYCRDPKQDPSIETVFKPGEAWFSLYDGPADCEPVNITSFSKCSSEPSNEEMSFQMNGDGGFDIEDSFDEDNYFPGVENNLNYFYKGSPRFEDLSAEVDLWFQVFAGTESFASSKVTSMQQKEIKGDKCEQENVTTLICPTRFEEILKDQNRSSKISKTNLSLDDKARSRLSNRCILYSQEKKSHKKQVPVFKLTKESIERITHYWEQIITRSTMKAKDFFQNDCDVEAGAIANDQRLKGNLISFLLPNYATAKDFEKFSNNEQGWIYKDTGKHKTQTFPLRWCKQKYNFYDPVVCRVKIIEGKECFKEALCPYCPLQKGMNLDNVFYKVNSSLYLHHVCNNHGVYTTGHEMPHPIICNDGDGLYFTCAQCSHSERFVLQDGDPVNNILLNYYKHMMSSHKRTKQNRSEAQKVKDEEFFNEQGKIHLYENTIFTHPPTL</sequence>
<organism evidence="3 4">
    <name type="scientific">Pichia kudriavzevii</name>
    <name type="common">Yeast</name>
    <name type="synonym">Issatchenkia orientalis</name>
    <dbReference type="NCBI Taxonomy" id="4909"/>
    <lineage>
        <taxon>Eukaryota</taxon>
        <taxon>Fungi</taxon>
        <taxon>Dikarya</taxon>
        <taxon>Ascomycota</taxon>
        <taxon>Saccharomycotina</taxon>
        <taxon>Pichiomycetes</taxon>
        <taxon>Pichiales</taxon>
        <taxon>Pichiaceae</taxon>
        <taxon>Pichia</taxon>
    </lineage>
</organism>
<dbReference type="Proteomes" id="UP000029867">
    <property type="component" value="Unassembled WGS sequence"/>
</dbReference>
<reference evidence="2 5" key="3">
    <citation type="submission" date="2018-06" db="EMBL/GenBank/DDBJ databases">
        <title>Population genomics shows no distinction between pathogenic Candida krusei and environmental Pichia kudriavzevii: One species, four names.</title>
        <authorList>
            <person name="Douglass A.P."/>
            <person name="Offei B."/>
            <person name="Braun-Galleani S."/>
            <person name="Coughlan A.Y."/>
            <person name="Martos A."/>
            <person name="Ortiz-Merino R.A."/>
            <person name="Byrne K.P."/>
            <person name="Wolfe K.H."/>
        </authorList>
    </citation>
    <scope>NUCLEOTIDE SEQUENCE [LARGE SCALE GENOMIC DNA]</scope>
    <source>
        <strain evidence="2 5">CBS573</strain>
    </source>
</reference>
<dbReference type="Proteomes" id="UP000249293">
    <property type="component" value="Chromosome 3"/>
</dbReference>
<dbReference type="KEGG" id="pkz:C5L36_0C02600"/>
<dbReference type="GeneID" id="40384112"/>
<dbReference type="RefSeq" id="XP_029321794.1">
    <property type="nucleotide sequence ID" value="XM_029465934.1"/>
</dbReference>
<dbReference type="Pfam" id="PF14616">
    <property type="entry name" value="Rua1_C"/>
    <property type="match status" value="1"/>
</dbReference>
<gene>
    <name evidence="2" type="ORF">C5L36_0C02600</name>
    <name evidence="3" type="ORF">JL09_g451</name>
</gene>
<dbReference type="VEuPathDB" id="FungiDB:C5L36_0C02600"/>
<evidence type="ECO:0000313" key="3">
    <source>
        <dbReference type="EMBL" id="KGK40414.1"/>
    </source>
</evidence>
<evidence type="ECO:0000313" key="4">
    <source>
        <dbReference type="Proteomes" id="UP000029867"/>
    </source>
</evidence>
<reference evidence="3" key="2">
    <citation type="submission" date="2014-08" db="EMBL/GenBank/DDBJ databases">
        <title>Exploiting Issatchenkia orientalis SD108 for Succinic Acid Production.</title>
        <authorList>
            <person name="Xiao H."/>
            <person name="Shao Z."/>
            <person name="Jiang Y."/>
            <person name="Dole S."/>
            <person name="Zhao H."/>
        </authorList>
    </citation>
    <scope>NUCLEOTIDE SEQUENCE [LARGE SCALE GENOMIC DNA]</scope>
    <source>
        <strain evidence="3">SD108</strain>
    </source>
</reference>
<dbReference type="InterPro" id="IPR028012">
    <property type="entry name" value="Rua1_C"/>
</dbReference>
<evidence type="ECO:0000313" key="2">
    <source>
        <dbReference type="EMBL" id="AWU76317.1"/>
    </source>
</evidence>
<dbReference type="HOGENOM" id="CLU_427622_0_0_1"/>
<dbReference type="AlphaFoldDB" id="A0A099P8A3"/>
<name>A0A099P8A3_PICKU</name>